<dbReference type="Gene3D" id="1.10.3090.10">
    <property type="entry name" value="cca-adding enzyme, domain 2"/>
    <property type="match status" value="1"/>
</dbReference>
<dbReference type="PANTHER" id="PTHR46173:SF1">
    <property type="entry name" value="CCA TRNA NUCLEOTIDYLTRANSFERASE 1, MITOCHONDRIAL"/>
    <property type="match status" value="1"/>
</dbReference>
<dbReference type="InterPro" id="IPR032828">
    <property type="entry name" value="PolyA_RNA-bd"/>
</dbReference>
<evidence type="ECO:0000259" key="10">
    <source>
        <dbReference type="SMART" id="SM00471"/>
    </source>
</evidence>
<dbReference type="GO" id="GO:0046872">
    <property type="term" value="F:metal ion binding"/>
    <property type="evidence" value="ECO:0007669"/>
    <property type="project" value="UniProtKB-KW"/>
</dbReference>
<dbReference type="PANTHER" id="PTHR46173">
    <property type="entry name" value="CCA TRNA NUCLEOTIDYLTRANSFERASE 1, MITOCHONDRIAL"/>
    <property type="match status" value="1"/>
</dbReference>
<comment type="similarity">
    <text evidence="8">Belongs to the tRNA nucleotidyltransferase/poly(A) polymerase family.</text>
</comment>
<evidence type="ECO:0000256" key="9">
    <source>
        <dbReference type="SAM" id="MobiDB-lite"/>
    </source>
</evidence>
<name>A0A1W9NZ45_UNCC3</name>
<keyword evidence="2 8" id="KW-0808">Transferase</keyword>
<evidence type="ECO:0000256" key="5">
    <source>
        <dbReference type="ARBA" id="ARBA00022723"/>
    </source>
</evidence>
<protein>
    <recommendedName>
        <fullName evidence="10">HD/PDEase domain-containing protein</fullName>
    </recommendedName>
</protein>
<evidence type="ECO:0000256" key="6">
    <source>
        <dbReference type="ARBA" id="ARBA00022741"/>
    </source>
</evidence>
<accession>A0A1W9NZ45</accession>
<keyword evidence="5" id="KW-0479">Metal-binding</keyword>
<dbReference type="CDD" id="cd00077">
    <property type="entry name" value="HDc"/>
    <property type="match status" value="1"/>
</dbReference>
<dbReference type="Pfam" id="PF01743">
    <property type="entry name" value="PolyA_pol"/>
    <property type="match status" value="1"/>
</dbReference>
<dbReference type="STRING" id="1968527.B5M47_00960"/>
<dbReference type="Gene3D" id="3.30.460.10">
    <property type="entry name" value="Beta Polymerase, domain 2"/>
    <property type="match status" value="1"/>
</dbReference>
<dbReference type="GO" id="GO:0000166">
    <property type="term" value="F:nucleotide binding"/>
    <property type="evidence" value="ECO:0007669"/>
    <property type="project" value="UniProtKB-KW"/>
</dbReference>
<dbReference type="SUPFAM" id="SSF81301">
    <property type="entry name" value="Nucleotidyltransferase"/>
    <property type="match status" value="1"/>
</dbReference>
<dbReference type="InterPro" id="IPR003607">
    <property type="entry name" value="HD/PDEase_dom"/>
</dbReference>
<dbReference type="Proteomes" id="UP000192520">
    <property type="component" value="Unassembled WGS sequence"/>
</dbReference>
<keyword evidence="8" id="KW-0694">RNA-binding</keyword>
<evidence type="ECO:0000256" key="1">
    <source>
        <dbReference type="ARBA" id="ARBA00001946"/>
    </source>
</evidence>
<proteinExistence type="inferred from homology"/>
<dbReference type="Pfam" id="PF12627">
    <property type="entry name" value="PolyA_pol_RNAbd"/>
    <property type="match status" value="1"/>
</dbReference>
<comment type="caution">
    <text evidence="11">The sequence shown here is derived from an EMBL/GenBank/DDBJ whole genome shotgun (WGS) entry which is preliminary data.</text>
</comment>
<organism evidence="11 12">
    <name type="scientific">candidate division CPR3 bacterium 4484_211</name>
    <dbReference type="NCBI Taxonomy" id="1968527"/>
    <lineage>
        <taxon>Bacteria</taxon>
        <taxon>Bacteria division CPR3</taxon>
    </lineage>
</organism>
<evidence type="ECO:0000256" key="3">
    <source>
        <dbReference type="ARBA" id="ARBA00022694"/>
    </source>
</evidence>
<dbReference type="GO" id="GO:0008033">
    <property type="term" value="P:tRNA processing"/>
    <property type="evidence" value="ECO:0007669"/>
    <property type="project" value="UniProtKB-KW"/>
</dbReference>
<gene>
    <name evidence="11" type="ORF">B5M47_00960</name>
</gene>
<dbReference type="Pfam" id="PF01966">
    <property type="entry name" value="HD"/>
    <property type="match status" value="1"/>
</dbReference>
<evidence type="ECO:0000313" key="12">
    <source>
        <dbReference type="Proteomes" id="UP000192520"/>
    </source>
</evidence>
<keyword evidence="7" id="KW-0460">Magnesium</keyword>
<dbReference type="InterPro" id="IPR043519">
    <property type="entry name" value="NT_sf"/>
</dbReference>
<dbReference type="AlphaFoldDB" id="A0A1W9NZ45"/>
<dbReference type="InterPro" id="IPR006674">
    <property type="entry name" value="HD_domain"/>
</dbReference>
<evidence type="ECO:0000256" key="4">
    <source>
        <dbReference type="ARBA" id="ARBA00022695"/>
    </source>
</evidence>
<keyword evidence="3" id="KW-0819">tRNA processing</keyword>
<dbReference type="SMART" id="SM00471">
    <property type="entry name" value="HDc"/>
    <property type="match status" value="1"/>
</dbReference>
<dbReference type="EMBL" id="MZGJ01000004">
    <property type="protein sequence ID" value="OQX51407.1"/>
    <property type="molecule type" value="Genomic_DNA"/>
</dbReference>
<evidence type="ECO:0000256" key="2">
    <source>
        <dbReference type="ARBA" id="ARBA00022679"/>
    </source>
</evidence>
<evidence type="ECO:0000256" key="8">
    <source>
        <dbReference type="RuleBase" id="RU003953"/>
    </source>
</evidence>
<dbReference type="SUPFAM" id="SSF81891">
    <property type="entry name" value="Poly A polymerase C-terminal region-like"/>
    <property type="match status" value="1"/>
</dbReference>
<evidence type="ECO:0000313" key="11">
    <source>
        <dbReference type="EMBL" id="OQX51407.1"/>
    </source>
</evidence>
<keyword evidence="4" id="KW-0548">Nucleotidyltransferase</keyword>
<dbReference type="GO" id="GO:0016779">
    <property type="term" value="F:nucleotidyltransferase activity"/>
    <property type="evidence" value="ECO:0007669"/>
    <property type="project" value="UniProtKB-KW"/>
</dbReference>
<sequence>MGLEFLRTKQAGIYSLGNWQPHSVTERAALALAKEMNQYAWDKGWVKANCTAVYFVGGYPRDLMYRQLKGRDFAAKDIDLTTPLRWEQAAEFLESQKITDLTVIEGIESEKKNLVHRVLYPFGPDGKRLEFEITSFRGEKNYRGHHPQEVWPTLDMREDASRRDFTVNALYFDPVRKKIIDFFNGIEAIKENLLDTVGNPRHRFGEDPVRMLRLVRFRARYQMKVAWRAEGEVKNCLSGLEAVSVERIRDEMEKIFLEPRLADSIDYLVKLGLMDWVIRPSILDGMSFGDLDKVQHPPGAPYHKEGSVYRHTLEVLKVLESERLLGYFKRLFSILNRASGGQSSARGSSQTNIAQSMYPELVWAAIMHDTGKAKTQRVEADGRVTFKKHEYVSARQAASLAKYLKMSRREAQGISWMVENHLRIRLFPQMKLSKKTALFDNEYFPHLVMLLFADRLGTLPAEGGYEMIDDFLDSLEGYTEFRQRLERESRYRLPIDGHDVIAAGVPQGPRVGQVLKVLKEKFDDYLDERGRPPEQSTVQKWLEEETAP</sequence>
<keyword evidence="6" id="KW-0547">Nucleotide-binding</keyword>
<feature type="region of interest" description="Disordered" evidence="9">
    <location>
        <begin position="527"/>
        <end position="548"/>
    </location>
</feature>
<comment type="cofactor">
    <cofactor evidence="1">
        <name>Mg(2+)</name>
        <dbReference type="ChEBI" id="CHEBI:18420"/>
    </cofactor>
</comment>
<evidence type="ECO:0000256" key="7">
    <source>
        <dbReference type="ARBA" id="ARBA00022842"/>
    </source>
</evidence>
<feature type="domain" description="HD/PDEase" evidence="10">
    <location>
        <begin position="304"/>
        <end position="468"/>
    </location>
</feature>
<reference evidence="12" key="1">
    <citation type="submission" date="2017-03" db="EMBL/GenBank/DDBJ databases">
        <title>Novel pathways for hydrocarbon cycling and metabolic interdependencies in hydrothermal sediment communities.</title>
        <authorList>
            <person name="Dombrowski N."/>
            <person name="Seitz K."/>
            <person name="Teske A."/>
            <person name="Baker B."/>
        </authorList>
    </citation>
    <scope>NUCLEOTIDE SEQUENCE [LARGE SCALE GENOMIC DNA]</scope>
</reference>
<dbReference type="GO" id="GO:0000049">
    <property type="term" value="F:tRNA binding"/>
    <property type="evidence" value="ECO:0007669"/>
    <property type="project" value="TreeGrafter"/>
</dbReference>
<dbReference type="InterPro" id="IPR050264">
    <property type="entry name" value="Bact_CCA-adding_enz_type3_sf"/>
</dbReference>
<dbReference type="InterPro" id="IPR002646">
    <property type="entry name" value="PolA_pol_head_dom"/>
</dbReference>